<dbReference type="EMBL" id="CP098400">
    <property type="protein sequence ID" value="URW79646.1"/>
    <property type="molecule type" value="Genomic_DNA"/>
</dbReference>
<feature type="domain" description="Nucleotidyl transferase" evidence="8">
    <location>
        <begin position="8"/>
        <end position="290"/>
    </location>
</feature>
<keyword evidence="11" id="KW-1185">Reference proteome</keyword>
<dbReference type="EC" id="2.7.7.13" evidence="2"/>
<protein>
    <recommendedName>
        <fullName evidence="2">mannose-1-phosphate guanylyltransferase</fullName>
        <ecNumber evidence="2">2.7.7.13</ecNumber>
    </recommendedName>
</protein>
<evidence type="ECO:0000259" key="9">
    <source>
        <dbReference type="Pfam" id="PF22640"/>
    </source>
</evidence>
<dbReference type="KEGG" id="alkq:M9189_12390"/>
<evidence type="ECO:0000256" key="3">
    <source>
        <dbReference type="ARBA" id="ARBA00022679"/>
    </source>
</evidence>
<dbReference type="SUPFAM" id="SSF159283">
    <property type="entry name" value="Guanosine diphospho-D-mannose pyrophosphorylase/mannose-6-phosphate isomerase linker domain"/>
    <property type="match status" value="1"/>
</dbReference>
<evidence type="ECO:0000313" key="10">
    <source>
        <dbReference type="EMBL" id="URW79646.1"/>
    </source>
</evidence>
<proteinExistence type="inferred from homology"/>
<reference evidence="10" key="2">
    <citation type="submission" date="2022-06" db="EMBL/GenBank/DDBJ databases">
        <title>Xiashengella guii gen. nov. sp. nov., a bacterium isolated form anaerobic digestion tank.</title>
        <authorList>
            <person name="Huang H."/>
        </authorList>
    </citation>
    <scope>NUCLEOTIDE SEQUENCE</scope>
    <source>
        <strain evidence="10">Ai-910</strain>
    </source>
</reference>
<keyword evidence="6" id="KW-0342">GTP-binding</keyword>
<dbReference type="SUPFAM" id="SSF53448">
    <property type="entry name" value="Nucleotide-diphospho-sugar transferases"/>
    <property type="match status" value="1"/>
</dbReference>
<dbReference type="InterPro" id="IPR051161">
    <property type="entry name" value="Mannose-6P_isomerase_type2"/>
</dbReference>
<dbReference type="InterPro" id="IPR029044">
    <property type="entry name" value="Nucleotide-diphossugar_trans"/>
</dbReference>
<evidence type="ECO:0000256" key="2">
    <source>
        <dbReference type="ARBA" id="ARBA00012387"/>
    </source>
</evidence>
<evidence type="ECO:0000313" key="11">
    <source>
        <dbReference type="Proteomes" id="UP001056426"/>
    </source>
</evidence>
<dbReference type="InterPro" id="IPR049577">
    <property type="entry name" value="GMPP_N"/>
</dbReference>
<keyword evidence="4" id="KW-0548">Nucleotidyltransferase</keyword>
<dbReference type="Proteomes" id="UP001056426">
    <property type="component" value="Chromosome"/>
</dbReference>
<gene>
    <name evidence="10" type="ORF">M9189_12390</name>
</gene>
<dbReference type="CDD" id="cd02509">
    <property type="entry name" value="GDP-M1P_Guanylyltransferase"/>
    <property type="match status" value="1"/>
</dbReference>
<keyword evidence="5" id="KW-0547">Nucleotide-binding</keyword>
<reference evidence="10" key="1">
    <citation type="submission" date="2022-05" db="EMBL/GenBank/DDBJ databases">
        <authorList>
            <person name="Sun X."/>
        </authorList>
    </citation>
    <scope>NUCLEOTIDE SEQUENCE</scope>
    <source>
        <strain evidence="10">Ai-910</strain>
    </source>
</reference>
<accession>A0A9J6ZQ44</accession>
<dbReference type="Pfam" id="PF22640">
    <property type="entry name" value="ManC_GMP_beta-helix"/>
    <property type="match status" value="1"/>
</dbReference>
<dbReference type="GO" id="GO:0009298">
    <property type="term" value="P:GDP-mannose biosynthetic process"/>
    <property type="evidence" value="ECO:0007669"/>
    <property type="project" value="TreeGrafter"/>
</dbReference>
<organism evidence="10 11">
    <name type="scientific">Xiashengella succiniciproducens</name>
    <dbReference type="NCBI Taxonomy" id="2949635"/>
    <lineage>
        <taxon>Bacteria</taxon>
        <taxon>Pseudomonadati</taxon>
        <taxon>Bacteroidota</taxon>
        <taxon>Bacteroidia</taxon>
        <taxon>Marinilabiliales</taxon>
        <taxon>Marinilabiliaceae</taxon>
        <taxon>Xiashengella</taxon>
    </lineage>
</organism>
<dbReference type="GO" id="GO:0004475">
    <property type="term" value="F:mannose-1-phosphate guanylyltransferase (GTP) activity"/>
    <property type="evidence" value="ECO:0007669"/>
    <property type="project" value="UniProtKB-EC"/>
</dbReference>
<dbReference type="GO" id="GO:0005525">
    <property type="term" value="F:GTP binding"/>
    <property type="evidence" value="ECO:0007669"/>
    <property type="project" value="UniProtKB-KW"/>
</dbReference>
<evidence type="ECO:0000259" key="8">
    <source>
        <dbReference type="Pfam" id="PF00483"/>
    </source>
</evidence>
<name>A0A9J6ZQ44_9BACT</name>
<dbReference type="Pfam" id="PF00483">
    <property type="entry name" value="NTP_transferase"/>
    <property type="match status" value="1"/>
</dbReference>
<evidence type="ECO:0000256" key="6">
    <source>
        <dbReference type="ARBA" id="ARBA00023134"/>
    </source>
</evidence>
<dbReference type="AlphaFoldDB" id="A0A9J6ZQ44"/>
<evidence type="ECO:0000256" key="4">
    <source>
        <dbReference type="ARBA" id="ARBA00022695"/>
    </source>
</evidence>
<dbReference type="InterPro" id="IPR054566">
    <property type="entry name" value="ManC/GMP-like_b-helix"/>
</dbReference>
<dbReference type="RefSeq" id="WP_250723656.1">
    <property type="nucleotide sequence ID" value="NZ_CP098400.1"/>
</dbReference>
<sequence>MRNNTYCVIMAGGVGSRFWPLSKSSTPKQFLDILGTGKSLLRQTFERFIPICKPENFLIVTSSEYGSKVLEQLPEISPSQVLKEPFRRNTAPCIAYANSWIRSREKDANIIVSPADHLIIDEQNFLASIQRGLEFVENNQALLTLGIKPHRPETGYGYIQVGNGLKNEHPSFFKVKTFTEKPNAELARVFYESGEFFWNSGIFLWRLESIDKAFAESLPDIQSLFRKLDSEIGKPSETQALNDIYVDCQNISIDYGVMEKAQNVYVQTVSFGWSDLGTWSSLYDYSNLDKDKNALISGDVLLYETSGSIINIPTSKVAVIKGLKDYIVVDSGEALLICPKDSEQQIRQFTNDIKTEFGDKVL</sequence>
<dbReference type="PANTHER" id="PTHR46390">
    <property type="entry name" value="MANNOSE-1-PHOSPHATE GUANYLYLTRANSFERASE"/>
    <property type="match status" value="1"/>
</dbReference>
<dbReference type="FunFam" id="3.90.550.10:FF:000046">
    <property type="entry name" value="Mannose-1-phosphate guanylyltransferase (GDP)"/>
    <property type="match status" value="1"/>
</dbReference>
<evidence type="ECO:0000256" key="7">
    <source>
        <dbReference type="ARBA" id="ARBA00047343"/>
    </source>
</evidence>
<keyword evidence="3" id="KW-0808">Transferase</keyword>
<comment type="catalytic activity">
    <reaction evidence="7">
        <text>alpha-D-mannose 1-phosphate + GTP + H(+) = GDP-alpha-D-mannose + diphosphate</text>
        <dbReference type="Rhea" id="RHEA:15229"/>
        <dbReference type="ChEBI" id="CHEBI:15378"/>
        <dbReference type="ChEBI" id="CHEBI:33019"/>
        <dbReference type="ChEBI" id="CHEBI:37565"/>
        <dbReference type="ChEBI" id="CHEBI:57527"/>
        <dbReference type="ChEBI" id="CHEBI:58409"/>
        <dbReference type="EC" id="2.7.7.13"/>
    </reaction>
</comment>
<comment type="similarity">
    <text evidence="1">Belongs to the mannose-6-phosphate isomerase type 2 family.</text>
</comment>
<dbReference type="PANTHER" id="PTHR46390:SF1">
    <property type="entry name" value="MANNOSE-1-PHOSPHATE GUANYLYLTRANSFERASE"/>
    <property type="match status" value="1"/>
</dbReference>
<evidence type="ECO:0000256" key="1">
    <source>
        <dbReference type="ARBA" id="ARBA00006115"/>
    </source>
</evidence>
<feature type="domain" description="MannoseP isomerase/GMP-like beta-helix" evidence="9">
    <location>
        <begin position="300"/>
        <end position="348"/>
    </location>
</feature>
<dbReference type="InterPro" id="IPR005835">
    <property type="entry name" value="NTP_transferase_dom"/>
</dbReference>
<dbReference type="Gene3D" id="3.90.550.10">
    <property type="entry name" value="Spore Coat Polysaccharide Biosynthesis Protein SpsA, Chain A"/>
    <property type="match status" value="1"/>
</dbReference>
<evidence type="ECO:0000256" key="5">
    <source>
        <dbReference type="ARBA" id="ARBA00022741"/>
    </source>
</evidence>